<dbReference type="InterPro" id="IPR011990">
    <property type="entry name" value="TPR-like_helical_dom_sf"/>
</dbReference>
<dbReference type="InterPro" id="IPR046341">
    <property type="entry name" value="SET_dom_sf"/>
</dbReference>
<dbReference type="PANTHER" id="PTHR47332">
    <property type="entry name" value="SET DOMAIN-CONTAINING PROTEIN 5"/>
    <property type="match status" value="1"/>
</dbReference>
<evidence type="ECO:0000259" key="1">
    <source>
        <dbReference type="PROSITE" id="PS50280"/>
    </source>
</evidence>
<dbReference type="PANTHER" id="PTHR47332:SF2">
    <property type="entry name" value="SET-6"/>
    <property type="match status" value="1"/>
</dbReference>
<dbReference type="Gene3D" id="1.25.40.10">
    <property type="entry name" value="Tetratricopeptide repeat domain"/>
    <property type="match status" value="1"/>
</dbReference>
<dbReference type="Proteomes" id="UP000265663">
    <property type="component" value="Unassembled WGS sequence"/>
</dbReference>
<feature type="domain" description="SET" evidence="1">
    <location>
        <begin position="17"/>
        <end position="183"/>
    </location>
</feature>
<reference evidence="2 3" key="1">
    <citation type="journal article" date="2014" name="PLoS ONE">
        <title>De novo Genome Assembly of the Fungal Plant Pathogen Pyrenophora semeniperda.</title>
        <authorList>
            <person name="Soliai M.M."/>
            <person name="Meyer S.E."/>
            <person name="Udall J.A."/>
            <person name="Elzinga D.E."/>
            <person name="Hermansen R.A."/>
            <person name="Bodily P.M."/>
            <person name="Hart A.A."/>
            <person name="Coleman C.E."/>
        </authorList>
    </citation>
    <scope>NUCLEOTIDE SEQUENCE [LARGE SCALE GENOMIC DNA]</scope>
    <source>
        <strain evidence="2 3">CCB06</strain>
        <tissue evidence="2">Mycelium</tissue>
    </source>
</reference>
<proteinExistence type="predicted"/>
<sequence>MTTMESTSVPAAPAGNEYYEVRKIPGKGYGCFALKPLLRGTRILAEDPLLIVPKANYMLCDIEKAFAELTPDQKKLYFSLHSGHGQDPKQWPSRIHESVEAKERQRIQEQHAARVGKEPTVISIFQINCMEMNRGAAVFPYSARFNHACNPKACFTWNSNIGKETIHIMNDVAMDDEITISYCDMIHDKALRQWELKHYGFVCDCPACGNEDDESSFAYQSAERRYKLQELERETRFLRGANLTEGAKQDDFVQKLVEIAALHTLEGDFSARLAAAFLDIALVCEHKGDMKMAEAAGARAVQVKKDCQGTDIPNYGSYADSLHRIKMKLALAEAQRRA</sequence>
<dbReference type="InterPro" id="IPR053185">
    <property type="entry name" value="SET_domain_protein"/>
</dbReference>
<keyword evidence="3" id="KW-1185">Reference proteome</keyword>
<dbReference type="Pfam" id="PF00856">
    <property type="entry name" value="SET"/>
    <property type="match status" value="1"/>
</dbReference>
<dbReference type="InterPro" id="IPR001214">
    <property type="entry name" value="SET_dom"/>
</dbReference>
<dbReference type="SUPFAM" id="SSF82199">
    <property type="entry name" value="SET domain"/>
    <property type="match status" value="1"/>
</dbReference>
<dbReference type="CDD" id="cd20071">
    <property type="entry name" value="SET_SMYD"/>
    <property type="match status" value="1"/>
</dbReference>
<dbReference type="PROSITE" id="PS50280">
    <property type="entry name" value="SET"/>
    <property type="match status" value="1"/>
</dbReference>
<evidence type="ECO:0000313" key="3">
    <source>
        <dbReference type="Proteomes" id="UP000265663"/>
    </source>
</evidence>
<gene>
    <name evidence="2" type="ORF">GMOD_00000440</name>
</gene>
<organism evidence="2 3">
    <name type="scientific">Pyrenophora seminiperda CCB06</name>
    <dbReference type="NCBI Taxonomy" id="1302712"/>
    <lineage>
        <taxon>Eukaryota</taxon>
        <taxon>Fungi</taxon>
        <taxon>Dikarya</taxon>
        <taxon>Ascomycota</taxon>
        <taxon>Pezizomycotina</taxon>
        <taxon>Dothideomycetes</taxon>
        <taxon>Pleosporomycetidae</taxon>
        <taxon>Pleosporales</taxon>
        <taxon>Pleosporineae</taxon>
        <taxon>Pleosporaceae</taxon>
        <taxon>Pyrenophora</taxon>
    </lineage>
</organism>
<evidence type="ECO:0000313" key="2">
    <source>
        <dbReference type="EMBL" id="RMZ70357.1"/>
    </source>
</evidence>
<dbReference type="EMBL" id="KE747824">
    <property type="protein sequence ID" value="RMZ70357.1"/>
    <property type="molecule type" value="Genomic_DNA"/>
</dbReference>
<dbReference type="SMART" id="SM00317">
    <property type="entry name" value="SET"/>
    <property type="match status" value="1"/>
</dbReference>
<dbReference type="OrthoDB" id="265717at2759"/>
<dbReference type="Gene3D" id="2.170.270.10">
    <property type="entry name" value="SET domain"/>
    <property type="match status" value="1"/>
</dbReference>
<protein>
    <submittedName>
        <fullName evidence="2">SET domain-containing 5</fullName>
    </submittedName>
</protein>
<accession>A0A3M7M790</accession>
<dbReference type="AlphaFoldDB" id="A0A3M7M790"/>
<name>A0A3M7M790_9PLEO</name>